<evidence type="ECO:0000259" key="5">
    <source>
        <dbReference type="PROSITE" id="PS50305"/>
    </source>
</evidence>
<dbReference type="Proteomes" id="UP001501706">
    <property type="component" value="Unassembled WGS sequence"/>
</dbReference>
<evidence type="ECO:0000256" key="1">
    <source>
        <dbReference type="ARBA" id="ARBA00012928"/>
    </source>
</evidence>
<dbReference type="Gene3D" id="3.40.50.1220">
    <property type="entry name" value="TPP-binding domain"/>
    <property type="match status" value="1"/>
</dbReference>
<evidence type="ECO:0000256" key="4">
    <source>
        <dbReference type="PROSITE-ProRule" id="PRU00236"/>
    </source>
</evidence>
<dbReference type="InterPro" id="IPR003000">
    <property type="entry name" value="Sirtuin"/>
</dbReference>
<feature type="binding site" evidence="4">
    <location>
        <position position="143"/>
    </location>
    <ligand>
        <name>Zn(2+)</name>
        <dbReference type="ChEBI" id="CHEBI:29105"/>
    </ligand>
</feature>
<name>A0ABN1BJ44_9BURK</name>
<accession>A0ABN1BJ44</accession>
<protein>
    <recommendedName>
        <fullName evidence="1">protein acetyllysine N-acetyltransferase</fullName>
        <ecNumber evidence="1">2.3.1.286</ecNumber>
    </recommendedName>
</protein>
<dbReference type="InterPro" id="IPR029035">
    <property type="entry name" value="DHS-like_NAD/FAD-binding_dom"/>
</dbReference>
<dbReference type="InterPro" id="IPR050134">
    <property type="entry name" value="NAD-dep_sirtuin_deacylases"/>
</dbReference>
<dbReference type="PANTHER" id="PTHR11085:SF10">
    <property type="entry name" value="NAD-DEPENDENT PROTEIN DEACYLASE SIRTUIN-5, MITOCHONDRIAL-RELATED"/>
    <property type="match status" value="1"/>
</dbReference>
<dbReference type="InterPro" id="IPR026591">
    <property type="entry name" value="Sirtuin_cat_small_dom_sf"/>
</dbReference>
<dbReference type="PANTHER" id="PTHR11085">
    <property type="entry name" value="NAD-DEPENDENT PROTEIN DEACYLASE SIRTUIN-5, MITOCHONDRIAL-RELATED"/>
    <property type="match status" value="1"/>
</dbReference>
<comment type="caution">
    <text evidence="6">The sequence shown here is derived from an EMBL/GenBank/DDBJ whole genome shotgun (WGS) entry which is preliminary data.</text>
</comment>
<feature type="binding site" evidence="4">
    <location>
        <position position="175"/>
    </location>
    <ligand>
        <name>Zn(2+)</name>
        <dbReference type="ChEBI" id="CHEBI:29105"/>
    </ligand>
</feature>
<feature type="binding site" evidence="4">
    <location>
        <position position="148"/>
    </location>
    <ligand>
        <name>Zn(2+)</name>
        <dbReference type="ChEBI" id="CHEBI:29105"/>
    </ligand>
</feature>
<keyword evidence="4" id="KW-0479">Metal-binding</keyword>
<dbReference type="EC" id="2.3.1.286" evidence="1"/>
<reference evidence="6 7" key="1">
    <citation type="journal article" date="2019" name="Int. J. Syst. Evol. Microbiol.">
        <title>The Global Catalogue of Microorganisms (GCM) 10K type strain sequencing project: providing services to taxonomists for standard genome sequencing and annotation.</title>
        <authorList>
            <consortium name="The Broad Institute Genomics Platform"/>
            <consortium name="The Broad Institute Genome Sequencing Center for Infectious Disease"/>
            <person name="Wu L."/>
            <person name="Ma J."/>
        </authorList>
    </citation>
    <scope>NUCLEOTIDE SEQUENCE [LARGE SCALE GENOMIC DNA]</scope>
    <source>
        <strain evidence="6 7">JCM 14330</strain>
    </source>
</reference>
<dbReference type="Gene3D" id="3.30.1600.10">
    <property type="entry name" value="SIR2/SIRT2 'Small Domain"/>
    <property type="match status" value="1"/>
</dbReference>
<evidence type="ECO:0000256" key="2">
    <source>
        <dbReference type="ARBA" id="ARBA00022679"/>
    </source>
</evidence>
<evidence type="ECO:0000313" key="6">
    <source>
        <dbReference type="EMBL" id="GAA0498877.1"/>
    </source>
</evidence>
<dbReference type="PROSITE" id="PS50305">
    <property type="entry name" value="SIRTUIN"/>
    <property type="match status" value="1"/>
</dbReference>
<keyword evidence="4" id="KW-0862">Zinc</keyword>
<feature type="binding site" evidence="4">
    <location>
        <position position="178"/>
    </location>
    <ligand>
        <name>Zn(2+)</name>
        <dbReference type="ChEBI" id="CHEBI:29105"/>
    </ligand>
</feature>
<dbReference type="SUPFAM" id="SSF52467">
    <property type="entry name" value="DHS-like NAD/FAD-binding domain"/>
    <property type="match status" value="1"/>
</dbReference>
<sequence>MPFPIRQPDIEQAARLIDEADCLVIAAGAGMGIDSGLPDFRGQHGFWRAYPALGRHGLDFTSIASPRAFRRDPRLAWGFYGHRLALYRTTAPHAGFALLRDWARELPRGCVVFTSNVDGQFQRAGFDDGDITECHGSLHFLQCLAPCCEAIWPATDFIPDVDEEHCLLRGEPPACPRCGGCARPNVLMFGDADWIDDRAQAQARRLEARLRLSSRPVVVEIGAGQAVPTVRHFSQQLAFDRRAPVIRINPREPEVPGLPQAVGLPLNALEALRAIDAAREGRADG</sequence>
<keyword evidence="3" id="KW-0520">NAD</keyword>
<feature type="domain" description="Deacetylase sirtuin-type" evidence="5">
    <location>
        <begin position="3"/>
        <end position="284"/>
    </location>
</feature>
<dbReference type="RefSeq" id="WP_343927325.1">
    <property type="nucleotide sequence ID" value="NZ_BAAAEN010000004.1"/>
</dbReference>
<keyword evidence="7" id="KW-1185">Reference proteome</keyword>
<proteinExistence type="predicted"/>
<dbReference type="Pfam" id="PF02146">
    <property type="entry name" value="SIR2"/>
    <property type="match status" value="1"/>
</dbReference>
<evidence type="ECO:0000313" key="7">
    <source>
        <dbReference type="Proteomes" id="UP001501706"/>
    </source>
</evidence>
<gene>
    <name evidence="6" type="ORF">GCM10009097_14080</name>
</gene>
<evidence type="ECO:0000256" key="3">
    <source>
        <dbReference type="ARBA" id="ARBA00023027"/>
    </source>
</evidence>
<keyword evidence="2" id="KW-0808">Transferase</keyword>
<feature type="active site" description="Proton acceptor" evidence="4">
    <location>
        <position position="135"/>
    </location>
</feature>
<organism evidence="6 7">
    <name type="scientific">Pigmentiphaga daeguensis</name>
    <dbReference type="NCBI Taxonomy" id="414049"/>
    <lineage>
        <taxon>Bacteria</taxon>
        <taxon>Pseudomonadati</taxon>
        <taxon>Pseudomonadota</taxon>
        <taxon>Betaproteobacteria</taxon>
        <taxon>Burkholderiales</taxon>
        <taxon>Alcaligenaceae</taxon>
        <taxon>Pigmentiphaga</taxon>
    </lineage>
</organism>
<dbReference type="EMBL" id="BAAAEN010000004">
    <property type="protein sequence ID" value="GAA0498877.1"/>
    <property type="molecule type" value="Genomic_DNA"/>
</dbReference>
<dbReference type="InterPro" id="IPR026590">
    <property type="entry name" value="Ssirtuin_cat_dom"/>
</dbReference>